<organism evidence="1 2">
    <name type="scientific">Candidatus Glassbacteria bacterium RIFCSPLOWO2_12_FULL_58_11</name>
    <dbReference type="NCBI Taxonomy" id="1817867"/>
    <lineage>
        <taxon>Bacteria</taxon>
        <taxon>Candidatus Glassiibacteriota</taxon>
    </lineage>
</organism>
<reference evidence="1 2" key="1">
    <citation type="journal article" date="2016" name="Nat. Commun.">
        <title>Thousands of microbial genomes shed light on interconnected biogeochemical processes in an aquifer system.</title>
        <authorList>
            <person name="Anantharaman K."/>
            <person name="Brown C.T."/>
            <person name="Hug L.A."/>
            <person name="Sharon I."/>
            <person name="Castelle C.J."/>
            <person name="Probst A.J."/>
            <person name="Thomas B.C."/>
            <person name="Singh A."/>
            <person name="Wilkins M.J."/>
            <person name="Karaoz U."/>
            <person name="Brodie E.L."/>
            <person name="Williams K.H."/>
            <person name="Hubbard S.S."/>
            <person name="Banfield J.F."/>
        </authorList>
    </citation>
    <scope>NUCLEOTIDE SEQUENCE [LARGE SCALE GENOMIC DNA]</scope>
</reference>
<dbReference type="NCBIfam" id="TIGR02081">
    <property type="entry name" value="metW"/>
    <property type="match status" value="1"/>
</dbReference>
<dbReference type="InterPro" id="IPR029063">
    <property type="entry name" value="SAM-dependent_MTases_sf"/>
</dbReference>
<name>A0A1F5YZ14_9BACT</name>
<accession>A0A1F5YZ14</accession>
<dbReference type="Gene3D" id="3.40.50.150">
    <property type="entry name" value="Vaccinia Virus protein VP39"/>
    <property type="match status" value="1"/>
</dbReference>
<gene>
    <name evidence="1" type="ORF">A3F83_14520</name>
</gene>
<dbReference type="CDD" id="cd02440">
    <property type="entry name" value="AdoMet_MTases"/>
    <property type="match status" value="1"/>
</dbReference>
<evidence type="ECO:0000313" key="2">
    <source>
        <dbReference type="Proteomes" id="UP000179129"/>
    </source>
</evidence>
<dbReference type="PANTHER" id="PTHR43861:SF1">
    <property type="entry name" value="TRANS-ACONITATE 2-METHYLTRANSFERASE"/>
    <property type="match status" value="1"/>
</dbReference>
<dbReference type="Pfam" id="PF07021">
    <property type="entry name" value="MetW"/>
    <property type="match status" value="1"/>
</dbReference>
<dbReference type="SUPFAM" id="SSF53335">
    <property type="entry name" value="S-adenosyl-L-methionine-dependent methyltransferases"/>
    <property type="match status" value="1"/>
</dbReference>
<proteinExistence type="predicted"/>
<evidence type="ECO:0000313" key="1">
    <source>
        <dbReference type="EMBL" id="OGG05376.1"/>
    </source>
</evidence>
<protein>
    <submittedName>
        <fullName evidence="1">Methionine biosynthesis protein MetW</fullName>
    </submittedName>
</protein>
<comment type="caution">
    <text evidence="1">The sequence shown here is derived from an EMBL/GenBank/DDBJ whole genome shotgun (WGS) entry which is preliminary data.</text>
</comment>
<dbReference type="PANTHER" id="PTHR43861">
    <property type="entry name" value="TRANS-ACONITATE 2-METHYLTRANSFERASE-RELATED"/>
    <property type="match status" value="1"/>
</dbReference>
<dbReference type="InterPro" id="IPR010743">
    <property type="entry name" value="Methionine_synth_MetW"/>
</dbReference>
<dbReference type="AlphaFoldDB" id="A0A1F5YZ14"/>
<dbReference type="EMBL" id="MFIX01000058">
    <property type="protein sequence ID" value="OGG05376.1"/>
    <property type="molecule type" value="Genomic_DNA"/>
</dbReference>
<dbReference type="Proteomes" id="UP000179129">
    <property type="component" value="Unassembled WGS sequence"/>
</dbReference>
<sequence>MEKFLSEGSGKSKRGGGKRWDHEVIERLITPGTRVLDLGCGGGELLEKLILHRGARGQGIEIDPQKVYECVNRGVSVFQADLDDGLNGWPDKSFDFVILEETLQTVHQPVKVLAEMSRVGKKGIVSFPNFAHWRVRLGLALGGKMPVLDSLPYPWFETPNIHLCSLDDFLEWAGQSNVKIIEGHVLAEGEVRPLREDDNLFAEEVLLVVQGNH</sequence>